<proteinExistence type="predicted"/>
<gene>
    <name evidence="2" type="ORF">CSW64_17395</name>
</gene>
<keyword evidence="3" id="KW-1185">Reference proteome</keyword>
<feature type="compositionally biased region" description="Basic and acidic residues" evidence="1">
    <location>
        <begin position="61"/>
        <end position="74"/>
    </location>
</feature>
<reference evidence="2 3" key="1">
    <citation type="submission" date="2017-10" db="EMBL/GenBank/DDBJ databases">
        <title>Genome sequence of Caulobacter mirabilis FWC38.</title>
        <authorList>
            <person name="Fiebig A."/>
            <person name="Crosson S."/>
        </authorList>
    </citation>
    <scope>NUCLEOTIDE SEQUENCE [LARGE SCALE GENOMIC DNA]</scope>
    <source>
        <strain evidence="2 3">FWC 38</strain>
    </source>
</reference>
<sequence length="105" mass="11257">MITYRANPAAYDWTPTLGYARTYGAADALNEVASEAGVGLAFDGRGNMTSDGDWTFAQPPARREQVRDDGDDRRTKKTVNGVATRMLWSGRDELAEADAGARGGG</sequence>
<name>A0A2D2B192_9CAUL</name>
<dbReference type="KEGG" id="cmb:CSW64_17395"/>
<evidence type="ECO:0000313" key="3">
    <source>
        <dbReference type="Proteomes" id="UP000228945"/>
    </source>
</evidence>
<dbReference type="AlphaFoldDB" id="A0A2D2B192"/>
<dbReference type="Proteomes" id="UP000228945">
    <property type="component" value="Chromosome"/>
</dbReference>
<evidence type="ECO:0000256" key="1">
    <source>
        <dbReference type="SAM" id="MobiDB-lite"/>
    </source>
</evidence>
<protein>
    <submittedName>
        <fullName evidence="2">Uncharacterized protein</fullName>
    </submittedName>
</protein>
<organism evidence="2 3">
    <name type="scientific">Caulobacter mirabilis</name>
    <dbReference type="NCBI Taxonomy" id="69666"/>
    <lineage>
        <taxon>Bacteria</taxon>
        <taxon>Pseudomonadati</taxon>
        <taxon>Pseudomonadota</taxon>
        <taxon>Alphaproteobacteria</taxon>
        <taxon>Caulobacterales</taxon>
        <taxon>Caulobacteraceae</taxon>
        <taxon>Caulobacter</taxon>
    </lineage>
</organism>
<feature type="region of interest" description="Disordered" evidence="1">
    <location>
        <begin position="49"/>
        <end position="81"/>
    </location>
</feature>
<accession>A0A2D2B192</accession>
<dbReference type="EMBL" id="CP024201">
    <property type="protein sequence ID" value="ATQ44035.1"/>
    <property type="molecule type" value="Genomic_DNA"/>
</dbReference>
<evidence type="ECO:0000313" key="2">
    <source>
        <dbReference type="EMBL" id="ATQ44035.1"/>
    </source>
</evidence>